<keyword evidence="2" id="KW-0521">NADP</keyword>
<dbReference type="InterPro" id="IPR002347">
    <property type="entry name" value="SDR_fam"/>
</dbReference>
<dbReference type="GO" id="GO:0006654">
    <property type="term" value="P:phosphatidic acid biosynthetic process"/>
    <property type="evidence" value="ECO:0007669"/>
    <property type="project" value="TreeGrafter"/>
</dbReference>
<keyword evidence="3" id="KW-0560">Oxidoreductase</keyword>
<evidence type="ECO:0000256" key="4">
    <source>
        <dbReference type="RuleBase" id="RU000363"/>
    </source>
</evidence>
<comment type="caution">
    <text evidence="5">The sequence shown here is derived from an EMBL/GenBank/DDBJ whole genome shotgun (WGS) entry which is preliminary data.</text>
</comment>
<dbReference type="EMBL" id="JAADJZ010000001">
    <property type="protein sequence ID" value="KAF2877768.1"/>
    <property type="molecule type" value="Genomic_DNA"/>
</dbReference>
<reference evidence="5 6" key="1">
    <citation type="submission" date="2020-01" db="EMBL/GenBank/DDBJ databases">
        <authorList>
            <consortium name="DOE Joint Genome Institute"/>
            <person name="Haridas S."/>
            <person name="Albert R."/>
            <person name="Binder M."/>
            <person name="Bloem J."/>
            <person name="Labutti K."/>
            <person name="Salamov A."/>
            <person name="Andreopoulos B."/>
            <person name="Baker S.E."/>
            <person name="Barry K."/>
            <person name="Bills G."/>
            <person name="Bluhm B.H."/>
            <person name="Cannon C."/>
            <person name="Castanera R."/>
            <person name="Culley D.E."/>
            <person name="Daum C."/>
            <person name="Ezra D."/>
            <person name="Gonzalez J.B."/>
            <person name="Henrissat B."/>
            <person name="Kuo A."/>
            <person name="Liang C."/>
            <person name="Lipzen A."/>
            <person name="Lutzoni F."/>
            <person name="Magnuson J."/>
            <person name="Mondo S."/>
            <person name="Nolan M."/>
            <person name="Ohm R."/>
            <person name="Pangilinan J."/>
            <person name="Park H.-J.H."/>
            <person name="Ramirez L."/>
            <person name="Alfaro M."/>
            <person name="Sun H."/>
            <person name="Tritt A."/>
            <person name="Yoshinaga Y."/>
            <person name="Zwiers L.-H.L."/>
            <person name="Turgeon B.G."/>
            <person name="Goodwin S.B."/>
            <person name="Spatafora J.W."/>
            <person name="Crous P.W."/>
            <person name="Grigoriev I.V."/>
        </authorList>
    </citation>
    <scope>NUCLEOTIDE SEQUENCE [LARGE SCALE GENOMIC DNA]</scope>
    <source>
        <strain evidence="5 6">CBS 611.86</strain>
    </source>
</reference>
<dbReference type="PRINTS" id="PR00080">
    <property type="entry name" value="SDRFAMILY"/>
</dbReference>
<evidence type="ECO:0008006" key="7">
    <source>
        <dbReference type="Google" id="ProtNLM"/>
    </source>
</evidence>
<sequence>MSESPPLHILITGCSAGGIGSALAEALASRGHHVFATLRNSAKISPALSALSNVSVLELDITSSVSIAAAVETVAKATDGKGLDILVNNAGAGYPMPLLDVDIDMAKGLFETNVWGVLATTKAFMEQLVRTRGTVVNISSVGGEVHTPWIGIYSASKAATTMLSETLRLEVAPFGVHVQTVMVGVIKTNFHAEGHRLVLPPGSRYQAIKDTITKWAAGEAGLRSISAEAFAAQLVKDILSKKSGRIYRGPSSSAASFCARYLPQFVLVRLDSAG</sequence>
<dbReference type="CDD" id="cd05374">
    <property type="entry name" value="17beta-HSD-like_SDR_c"/>
    <property type="match status" value="1"/>
</dbReference>
<name>A0A7C8IF11_9PLEO</name>
<protein>
    <recommendedName>
        <fullName evidence="7">Oxidoreductase</fullName>
    </recommendedName>
</protein>
<dbReference type="GO" id="GO:0004806">
    <property type="term" value="F:triacylglycerol lipase activity"/>
    <property type="evidence" value="ECO:0007669"/>
    <property type="project" value="TreeGrafter"/>
</dbReference>
<proteinExistence type="inferred from homology"/>
<dbReference type="SUPFAM" id="SSF51735">
    <property type="entry name" value="NAD(P)-binding Rossmann-fold domains"/>
    <property type="match status" value="1"/>
</dbReference>
<dbReference type="Proteomes" id="UP000481861">
    <property type="component" value="Unassembled WGS sequence"/>
</dbReference>
<dbReference type="OrthoDB" id="2102561at2759"/>
<dbReference type="Pfam" id="PF00106">
    <property type="entry name" value="adh_short"/>
    <property type="match status" value="1"/>
</dbReference>
<dbReference type="AlphaFoldDB" id="A0A7C8IF11"/>
<dbReference type="InterPro" id="IPR036291">
    <property type="entry name" value="NAD(P)-bd_dom_sf"/>
</dbReference>
<dbReference type="Gene3D" id="3.40.50.720">
    <property type="entry name" value="NAD(P)-binding Rossmann-like Domain"/>
    <property type="match status" value="1"/>
</dbReference>
<evidence type="ECO:0000256" key="1">
    <source>
        <dbReference type="ARBA" id="ARBA00006484"/>
    </source>
</evidence>
<organism evidence="5 6">
    <name type="scientific">Massariosphaeria phaeospora</name>
    <dbReference type="NCBI Taxonomy" id="100035"/>
    <lineage>
        <taxon>Eukaryota</taxon>
        <taxon>Fungi</taxon>
        <taxon>Dikarya</taxon>
        <taxon>Ascomycota</taxon>
        <taxon>Pezizomycotina</taxon>
        <taxon>Dothideomycetes</taxon>
        <taxon>Pleosporomycetidae</taxon>
        <taxon>Pleosporales</taxon>
        <taxon>Pleosporales incertae sedis</taxon>
        <taxon>Massariosphaeria</taxon>
    </lineage>
</organism>
<dbReference type="PANTHER" id="PTHR44169:SF6">
    <property type="entry name" value="NADPH-DEPENDENT 1-ACYLDIHYDROXYACETONE PHOSPHATE REDUCTASE"/>
    <property type="match status" value="1"/>
</dbReference>
<dbReference type="GO" id="GO:0000140">
    <property type="term" value="F:acylglycerone-phosphate reductase (NADP+) activity"/>
    <property type="evidence" value="ECO:0007669"/>
    <property type="project" value="TreeGrafter"/>
</dbReference>
<dbReference type="PRINTS" id="PR00081">
    <property type="entry name" value="GDHRDH"/>
</dbReference>
<evidence type="ECO:0000256" key="2">
    <source>
        <dbReference type="ARBA" id="ARBA00022857"/>
    </source>
</evidence>
<evidence type="ECO:0000313" key="6">
    <source>
        <dbReference type="Proteomes" id="UP000481861"/>
    </source>
</evidence>
<dbReference type="GO" id="GO:0005783">
    <property type="term" value="C:endoplasmic reticulum"/>
    <property type="evidence" value="ECO:0007669"/>
    <property type="project" value="TreeGrafter"/>
</dbReference>
<gene>
    <name evidence="5" type="ORF">BDV95DRAFT_480089</name>
</gene>
<evidence type="ECO:0000313" key="5">
    <source>
        <dbReference type="EMBL" id="KAF2877768.1"/>
    </source>
</evidence>
<dbReference type="PROSITE" id="PS00061">
    <property type="entry name" value="ADH_SHORT"/>
    <property type="match status" value="1"/>
</dbReference>
<accession>A0A7C8IF11</accession>
<keyword evidence="6" id="KW-1185">Reference proteome</keyword>
<dbReference type="PANTHER" id="PTHR44169">
    <property type="entry name" value="NADPH-DEPENDENT 1-ACYLDIHYDROXYACETONE PHOSPHATE REDUCTASE"/>
    <property type="match status" value="1"/>
</dbReference>
<dbReference type="GO" id="GO:0019433">
    <property type="term" value="P:triglyceride catabolic process"/>
    <property type="evidence" value="ECO:0007669"/>
    <property type="project" value="TreeGrafter"/>
</dbReference>
<comment type="similarity">
    <text evidence="1 4">Belongs to the short-chain dehydrogenases/reductases (SDR) family.</text>
</comment>
<dbReference type="InterPro" id="IPR020904">
    <property type="entry name" value="Sc_DH/Rdtase_CS"/>
</dbReference>
<dbReference type="GO" id="GO:0005811">
    <property type="term" value="C:lipid droplet"/>
    <property type="evidence" value="ECO:0007669"/>
    <property type="project" value="TreeGrafter"/>
</dbReference>
<evidence type="ECO:0000256" key="3">
    <source>
        <dbReference type="ARBA" id="ARBA00023002"/>
    </source>
</evidence>